<dbReference type="NCBIfam" id="NF006830">
    <property type="entry name" value="PRK09355.1"/>
    <property type="match status" value="1"/>
</dbReference>
<keyword evidence="5 11" id="KW-0479">Metal-binding</keyword>
<protein>
    <recommendedName>
        <fullName evidence="11">Hydroxyethylthiazole kinase</fullName>
        <ecNumber evidence="11">2.7.1.50</ecNumber>
    </recommendedName>
    <alternativeName>
        <fullName evidence="11">4-methyl-5-beta-hydroxyethylthiazole kinase</fullName>
        <shortName evidence="11">TH kinase</shortName>
        <shortName evidence="11">Thz kinase</shortName>
    </alternativeName>
</protein>
<comment type="function">
    <text evidence="11">Catalyzes the phosphorylation of the hydroxyl group of 4-methyl-5-beta-hydroxyethylthiazole (THZ).</text>
</comment>
<keyword evidence="7 11" id="KW-0418">Kinase</keyword>
<feature type="binding site" evidence="11">
    <location>
        <position position="197"/>
    </location>
    <ligand>
        <name>substrate</name>
    </ligand>
</feature>
<keyword evidence="6 11" id="KW-0547">Nucleotide-binding</keyword>
<evidence type="ECO:0000256" key="8">
    <source>
        <dbReference type="ARBA" id="ARBA00022840"/>
    </source>
</evidence>
<comment type="cofactor">
    <cofactor evidence="2 11">
        <name>Mg(2+)</name>
        <dbReference type="ChEBI" id="CHEBI:18420"/>
    </cofactor>
</comment>
<dbReference type="PIRSF" id="PIRSF000513">
    <property type="entry name" value="Thz_kinase"/>
    <property type="match status" value="1"/>
</dbReference>
<feature type="binding site" evidence="11">
    <location>
        <position position="117"/>
    </location>
    <ligand>
        <name>ATP</name>
        <dbReference type="ChEBI" id="CHEBI:30616"/>
    </ligand>
</feature>
<dbReference type="Proteomes" id="UP001519271">
    <property type="component" value="Unassembled WGS sequence"/>
</dbReference>
<keyword evidence="8 11" id="KW-0067">ATP-binding</keyword>
<reference evidence="12 13" key="1">
    <citation type="submission" date="2021-03" db="EMBL/GenBank/DDBJ databases">
        <title>Genomic Encyclopedia of Type Strains, Phase IV (KMG-IV): sequencing the most valuable type-strain genomes for metagenomic binning, comparative biology and taxonomic classification.</title>
        <authorList>
            <person name="Goeker M."/>
        </authorList>
    </citation>
    <scope>NUCLEOTIDE SEQUENCE [LARGE SCALE GENOMIC DNA]</scope>
    <source>
        <strain evidence="12 13">DSM 6139</strain>
    </source>
</reference>
<comment type="catalytic activity">
    <reaction evidence="1 11">
        <text>5-(2-hydroxyethyl)-4-methylthiazole + ATP = 4-methyl-5-(2-phosphooxyethyl)-thiazole + ADP + H(+)</text>
        <dbReference type="Rhea" id="RHEA:24212"/>
        <dbReference type="ChEBI" id="CHEBI:15378"/>
        <dbReference type="ChEBI" id="CHEBI:17957"/>
        <dbReference type="ChEBI" id="CHEBI:30616"/>
        <dbReference type="ChEBI" id="CHEBI:58296"/>
        <dbReference type="ChEBI" id="CHEBI:456216"/>
        <dbReference type="EC" id="2.7.1.50"/>
    </reaction>
</comment>
<dbReference type="SUPFAM" id="SSF53613">
    <property type="entry name" value="Ribokinase-like"/>
    <property type="match status" value="1"/>
</dbReference>
<dbReference type="CDD" id="cd01170">
    <property type="entry name" value="THZ_kinase"/>
    <property type="match status" value="1"/>
</dbReference>
<keyword evidence="13" id="KW-1185">Reference proteome</keyword>
<evidence type="ECO:0000256" key="7">
    <source>
        <dbReference type="ARBA" id="ARBA00022777"/>
    </source>
</evidence>
<evidence type="ECO:0000256" key="11">
    <source>
        <dbReference type="HAMAP-Rule" id="MF_00228"/>
    </source>
</evidence>
<dbReference type="HAMAP" id="MF_00228">
    <property type="entry name" value="Thz_kinase"/>
    <property type="match status" value="1"/>
</dbReference>
<evidence type="ECO:0000256" key="6">
    <source>
        <dbReference type="ARBA" id="ARBA00022741"/>
    </source>
</evidence>
<dbReference type="GO" id="GO:0004417">
    <property type="term" value="F:hydroxyethylthiazole kinase activity"/>
    <property type="evidence" value="ECO:0007669"/>
    <property type="project" value="UniProtKB-EC"/>
</dbReference>
<sequence length="274" mass="28639">MSKMHLEKNRLKNPLVHCITNYVTVNDVANMLIACGGAPIMADEAAEVEEMTAICDALVLNIGTLNERTVDSMMLAGRKASELGHPVVLDPVGAGATKLRTETALKLIKEIPMAVIRGNISEIMTLYHGTGSTKGVDASIGDTVTEDNLDEKISLARGLSKNTGAVVAITGAIDIIADGTAAYIVRNGHPMMSKVSGTGCMLTAVIASYVSANPEEMAGACATAIAAMGLSGEIAYERLMKSGGGPSTYRSFIIDAMGNMTSTELEGGMKIEVR</sequence>
<dbReference type="EMBL" id="JAGGKC010000014">
    <property type="protein sequence ID" value="MBP1919373.1"/>
    <property type="molecule type" value="Genomic_DNA"/>
</dbReference>
<feature type="binding site" evidence="11">
    <location>
        <position position="170"/>
    </location>
    <ligand>
        <name>ATP</name>
        <dbReference type="ChEBI" id="CHEBI:30616"/>
    </ligand>
</feature>
<accession>A0ABS4G4A3</accession>
<evidence type="ECO:0000256" key="2">
    <source>
        <dbReference type="ARBA" id="ARBA00001946"/>
    </source>
</evidence>
<gene>
    <name evidence="11" type="primary">thiM</name>
    <name evidence="12" type="ORF">J2Z34_001862</name>
</gene>
<organism evidence="12 13">
    <name type="scientific">Youngiibacter multivorans</name>
    <dbReference type="NCBI Taxonomy" id="937251"/>
    <lineage>
        <taxon>Bacteria</taxon>
        <taxon>Bacillati</taxon>
        <taxon>Bacillota</taxon>
        <taxon>Clostridia</taxon>
        <taxon>Eubacteriales</taxon>
        <taxon>Clostridiaceae</taxon>
        <taxon>Youngiibacter</taxon>
    </lineage>
</organism>
<proteinExistence type="inferred from homology"/>
<comment type="pathway">
    <text evidence="3 11">Cofactor biosynthesis; thiamine diphosphate biosynthesis; 4-methyl-5-(2-phosphoethyl)-thiazole from 5-(2-hydroxyethyl)-4-methylthiazole: step 1/1.</text>
</comment>
<evidence type="ECO:0000313" key="13">
    <source>
        <dbReference type="Proteomes" id="UP001519271"/>
    </source>
</evidence>
<evidence type="ECO:0000256" key="4">
    <source>
        <dbReference type="ARBA" id="ARBA00022679"/>
    </source>
</evidence>
<dbReference type="EC" id="2.7.1.50" evidence="11"/>
<dbReference type="Pfam" id="PF02110">
    <property type="entry name" value="HK"/>
    <property type="match status" value="1"/>
</dbReference>
<keyword evidence="10 11" id="KW-0784">Thiamine biosynthesis</keyword>
<comment type="caution">
    <text evidence="12">The sequence shown here is derived from an EMBL/GenBank/DDBJ whole genome shotgun (WGS) entry which is preliminary data.</text>
</comment>
<dbReference type="PRINTS" id="PR01099">
    <property type="entry name" value="HYETHTZKNASE"/>
</dbReference>
<keyword evidence="9 11" id="KW-0460">Magnesium</keyword>
<evidence type="ECO:0000256" key="1">
    <source>
        <dbReference type="ARBA" id="ARBA00001771"/>
    </source>
</evidence>
<evidence type="ECO:0000256" key="5">
    <source>
        <dbReference type="ARBA" id="ARBA00022723"/>
    </source>
</evidence>
<evidence type="ECO:0000256" key="10">
    <source>
        <dbReference type="ARBA" id="ARBA00022977"/>
    </source>
</evidence>
<name>A0ABS4G4A3_9CLOT</name>
<evidence type="ECO:0000256" key="3">
    <source>
        <dbReference type="ARBA" id="ARBA00004868"/>
    </source>
</evidence>
<dbReference type="InterPro" id="IPR000417">
    <property type="entry name" value="Hyethyz_kinase"/>
</dbReference>
<comment type="similarity">
    <text evidence="11">Belongs to the Thz kinase family.</text>
</comment>
<dbReference type="InterPro" id="IPR029056">
    <property type="entry name" value="Ribokinase-like"/>
</dbReference>
<keyword evidence="4 11" id="KW-0808">Transferase</keyword>
<evidence type="ECO:0000313" key="12">
    <source>
        <dbReference type="EMBL" id="MBP1919373.1"/>
    </source>
</evidence>
<evidence type="ECO:0000256" key="9">
    <source>
        <dbReference type="ARBA" id="ARBA00022842"/>
    </source>
</evidence>
<dbReference type="Gene3D" id="3.40.1190.20">
    <property type="match status" value="1"/>
</dbReference>
<dbReference type="RefSeq" id="WP_209459574.1">
    <property type="nucleotide sequence ID" value="NZ_JAGGKC010000014.1"/>
</dbReference>
<feature type="binding site" evidence="11">
    <location>
        <position position="41"/>
    </location>
    <ligand>
        <name>substrate</name>
    </ligand>
</feature>